<dbReference type="EMBL" id="CP032702">
    <property type="protein sequence ID" value="QDY43125.1"/>
    <property type="molecule type" value="Genomic_DNA"/>
</dbReference>
<feature type="binding site" evidence="1">
    <location>
        <position position="58"/>
    </location>
    <ligand>
        <name>Zn(2+)</name>
        <dbReference type="ChEBI" id="CHEBI:29105"/>
        <label>1</label>
    </ligand>
</feature>
<feature type="binding site" evidence="1">
    <location>
        <position position="207"/>
    </location>
    <ligand>
        <name>Zn(2+)</name>
        <dbReference type="ChEBI" id="CHEBI:29105"/>
        <label>2</label>
    </ligand>
</feature>
<keyword evidence="5" id="KW-1185">Reference proteome</keyword>
<sequence length="377" mass="40586">MFDLILRRARLCDEQLADIALRHGKIVAVGDVQGTAQQERDLGGRYYVSAGWIDSHVHCYPHSPIYHDEADAIGVAQGVSTVVDAGSTGADHIDDFWQLTRSAITDVRALINISRTGIVTQNELADMAKIDGEAVVQAVQRRPEFIIGLKARMSSSVVGENGLQPLVRAKAIQQAAGHLPLMVHIGNNPPVLEEIAALLTSGDIITHCFNGKPNRILSPQGTLKAAVKQAIARGVKLDIGHGSASFSFAVARQAIAQGLLPDTISSDIYCRNRLHGPVHSLAHVMSKFLSLGMTLPQVIACVTDHAAANLRLHSKGRLAEGYDADLTIFTVKEEARPFTDAEGERITGAQQLLPLAVVIAGQWHLTDEGKANHVFDL</sequence>
<feature type="modified residue" description="N6-carboxylysine" evidence="2">
    <location>
        <position position="150"/>
    </location>
</feature>
<feature type="binding site" evidence="1">
    <location>
        <position position="184"/>
    </location>
    <ligand>
        <name>Zn(2+)</name>
        <dbReference type="ChEBI" id="CHEBI:29105"/>
        <label>2</label>
    </ligand>
</feature>
<organism evidence="4 5">
    <name type="scientific">Candidatus Pantoea soli</name>
    <dbReference type="NCBI Taxonomy" id="3098669"/>
    <lineage>
        <taxon>Bacteria</taxon>
        <taxon>Pseudomonadati</taxon>
        <taxon>Pseudomonadota</taxon>
        <taxon>Gammaproteobacteria</taxon>
        <taxon>Enterobacterales</taxon>
        <taxon>Erwiniaceae</taxon>
        <taxon>Pantoea</taxon>
    </lineage>
</organism>
<dbReference type="EC" id="3.5.2.3" evidence="4"/>
<dbReference type="GO" id="GO:0004151">
    <property type="term" value="F:dihydroorotase activity"/>
    <property type="evidence" value="ECO:0007669"/>
    <property type="project" value="UniProtKB-EC"/>
</dbReference>
<evidence type="ECO:0000256" key="1">
    <source>
        <dbReference type="PIRSR" id="PIRSR039004-1"/>
    </source>
</evidence>
<evidence type="ECO:0000256" key="3">
    <source>
        <dbReference type="PIRSR" id="PIRSR039004-3"/>
    </source>
</evidence>
<evidence type="ECO:0000313" key="4">
    <source>
        <dbReference type="EMBL" id="QDY43125.1"/>
    </source>
</evidence>
<keyword evidence="4" id="KW-0378">Hydrolase</keyword>
<feature type="binding site" description="via carbamate group" evidence="1">
    <location>
        <position position="150"/>
    </location>
    <ligand>
        <name>Zn(2+)</name>
        <dbReference type="ChEBI" id="CHEBI:29105"/>
        <label>2</label>
    </ligand>
</feature>
<dbReference type="Pfam" id="PF22647">
    <property type="entry name" value="EF_0837-like_N"/>
    <property type="match status" value="1"/>
</dbReference>
<dbReference type="Gene3D" id="3.20.20.140">
    <property type="entry name" value="Metal-dependent hydrolases"/>
    <property type="match status" value="1"/>
</dbReference>
<dbReference type="KEGG" id="pdis:D8B20_15135"/>
<dbReference type="PANTHER" id="PTHR42717:SF1">
    <property type="entry name" value="IMIDAZOLONEPROPIONASE AND RELATED AMIDOHYDROLASES"/>
    <property type="match status" value="1"/>
</dbReference>
<dbReference type="NCBIfam" id="NF006689">
    <property type="entry name" value="PRK09237.1"/>
    <property type="match status" value="1"/>
</dbReference>
<dbReference type="PANTHER" id="PTHR42717">
    <property type="entry name" value="DIHYDROOROTASE-RELATED"/>
    <property type="match status" value="1"/>
</dbReference>
<dbReference type="GO" id="GO:0019213">
    <property type="term" value="F:deacetylase activity"/>
    <property type="evidence" value="ECO:0007669"/>
    <property type="project" value="InterPro"/>
</dbReference>
<evidence type="ECO:0000256" key="2">
    <source>
        <dbReference type="PIRSR" id="PIRSR039004-2"/>
    </source>
</evidence>
<protein>
    <submittedName>
        <fullName evidence="4">Amidohydrolase/deacetylase family metallohydrolase</fullName>
        <ecNumber evidence="4">3.5.2.3</ecNumber>
    </submittedName>
</protein>
<dbReference type="OrthoDB" id="9796020at2"/>
<dbReference type="GO" id="GO:0046872">
    <property type="term" value="F:metal ion binding"/>
    <property type="evidence" value="ECO:0007669"/>
    <property type="project" value="UniProtKB-KW"/>
</dbReference>
<dbReference type="PIRSF" id="PIRSF039004">
    <property type="entry name" value="ADE_EF_0837"/>
    <property type="match status" value="1"/>
</dbReference>
<keyword evidence="1" id="KW-0479">Metal-binding</keyword>
<name>A0A518XG11_9GAMM</name>
<feature type="binding site" description="via carbamate group" evidence="1">
    <location>
        <position position="150"/>
    </location>
    <ligand>
        <name>Zn(2+)</name>
        <dbReference type="ChEBI" id="CHEBI:29105"/>
        <label>1</label>
    </ligand>
</feature>
<evidence type="ECO:0000313" key="5">
    <source>
        <dbReference type="Proteomes" id="UP000319411"/>
    </source>
</evidence>
<feature type="site" description="Transition state stabilizer" evidence="3">
    <location>
        <position position="152"/>
    </location>
</feature>
<dbReference type="AlphaFoldDB" id="A0A518XG11"/>
<dbReference type="Gene3D" id="2.30.40.10">
    <property type="entry name" value="Urease, subunit C, domain 1"/>
    <property type="match status" value="1"/>
</dbReference>
<dbReference type="InterPro" id="IPR047601">
    <property type="entry name" value="EF_0837-like"/>
</dbReference>
<dbReference type="SUPFAM" id="SSF51556">
    <property type="entry name" value="Metallo-dependent hydrolases"/>
    <property type="match status" value="1"/>
</dbReference>
<dbReference type="InterPro" id="IPR011059">
    <property type="entry name" value="Metal-dep_hydrolase_composite"/>
</dbReference>
<gene>
    <name evidence="4" type="ORF">D8B20_15135</name>
</gene>
<dbReference type="InterPro" id="IPR032466">
    <property type="entry name" value="Metal_Hydrolase"/>
</dbReference>
<reference evidence="4 5" key="1">
    <citation type="submission" date="2018-10" db="EMBL/GenBank/DDBJ databases">
        <title>Genome Sequencing of Pantoea dispersa DSM 32899.</title>
        <authorList>
            <person name="Nawrath M."/>
            <person name="Ottenheim C."/>
            <person name="Wilm A."/>
            <person name="Zimmermann W."/>
            <person name="Wu J.C."/>
        </authorList>
    </citation>
    <scope>NUCLEOTIDE SEQUENCE [LARGE SCALE GENOMIC DNA]</scope>
    <source>
        <strain evidence="4 5">DSM 32899</strain>
    </source>
</reference>
<keyword evidence="1" id="KW-0862">Zinc</keyword>
<dbReference type="RefSeq" id="WP_145889617.1">
    <property type="nucleotide sequence ID" value="NZ_CP032702.1"/>
</dbReference>
<feature type="binding site" evidence="1">
    <location>
        <position position="267"/>
    </location>
    <ligand>
        <name>Zn(2+)</name>
        <dbReference type="ChEBI" id="CHEBI:29105"/>
        <label>1</label>
    </ligand>
</feature>
<dbReference type="NCBIfam" id="TIGR03583">
    <property type="entry name" value="EF_0837"/>
    <property type="match status" value="1"/>
</dbReference>
<accession>A0A518XG11</accession>
<dbReference type="SUPFAM" id="SSF51338">
    <property type="entry name" value="Composite domain of metallo-dependent hydrolases"/>
    <property type="match status" value="1"/>
</dbReference>
<dbReference type="Proteomes" id="UP000319411">
    <property type="component" value="Chromosome"/>
</dbReference>
<feature type="binding site" evidence="1">
    <location>
        <position position="56"/>
    </location>
    <ligand>
        <name>Zn(2+)</name>
        <dbReference type="ChEBI" id="CHEBI:29105"/>
        <label>1</label>
    </ligand>
</feature>
<dbReference type="InterPro" id="IPR020043">
    <property type="entry name" value="Deacetylase_Atu3266-like"/>
</dbReference>
<proteinExistence type="predicted"/>